<feature type="compositionally biased region" description="Basic and acidic residues" evidence="1">
    <location>
        <begin position="9"/>
        <end position="22"/>
    </location>
</feature>
<dbReference type="EMBL" id="LXQA010009178">
    <property type="protein sequence ID" value="MCH85811.1"/>
    <property type="molecule type" value="Genomic_DNA"/>
</dbReference>
<reference evidence="2 3" key="1">
    <citation type="journal article" date="2018" name="Front. Plant Sci.">
        <title>Red Clover (Trifolium pratense) and Zigzag Clover (T. medium) - A Picture of Genomic Similarities and Differences.</title>
        <authorList>
            <person name="Dluhosova J."/>
            <person name="Istvanek J."/>
            <person name="Nedelnik J."/>
            <person name="Repkova J."/>
        </authorList>
    </citation>
    <scope>NUCLEOTIDE SEQUENCE [LARGE SCALE GENOMIC DNA]</scope>
    <source>
        <strain evidence="3">cv. 10/8</strain>
        <tissue evidence="2">Leaf</tissue>
    </source>
</reference>
<feature type="region of interest" description="Disordered" evidence="1">
    <location>
        <begin position="1"/>
        <end position="29"/>
    </location>
</feature>
<name>A0A392MEV0_9FABA</name>
<dbReference type="AlphaFoldDB" id="A0A392MEV0"/>
<comment type="caution">
    <text evidence="2">The sequence shown here is derived from an EMBL/GenBank/DDBJ whole genome shotgun (WGS) entry which is preliminary data.</text>
</comment>
<evidence type="ECO:0000256" key="1">
    <source>
        <dbReference type="SAM" id="MobiDB-lite"/>
    </source>
</evidence>
<accession>A0A392MEV0</accession>
<feature type="non-terminal residue" evidence="2">
    <location>
        <position position="1"/>
    </location>
</feature>
<proteinExistence type="predicted"/>
<dbReference type="Proteomes" id="UP000265520">
    <property type="component" value="Unassembled WGS sequence"/>
</dbReference>
<sequence length="58" mass="6489">VKKGHMLPKARDGEDFMERGKTLADTNLGSSDTKEHLYEMSETGQKWLVATIVGWHGT</sequence>
<protein>
    <submittedName>
        <fullName evidence="2">Uncharacterized protein</fullName>
    </submittedName>
</protein>
<evidence type="ECO:0000313" key="3">
    <source>
        <dbReference type="Proteomes" id="UP000265520"/>
    </source>
</evidence>
<evidence type="ECO:0000313" key="2">
    <source>
        <dbReference type="EMBL" id="MCH85811.1"/>
    </source>
</evidence>
<gene>
    <name evidence="2" type="ORF">A2U01_0006662</name>
</gene>
<keyword evidence="3" id="KW-1185">Reference proteome</keyword>
<organism evidence="2 3">
    <name type="scientific">Trifolium medium</name>
    <dbReference type="NCBI Taxonomy" id="97028"/>
    <lineage>
        <taxon>Eukaryota</taxon>
        <taxon>Viridiplantae</taxon>
        <taxon>Streptophyta</taxon>
        <taxon>Embryophyta</taxon>
        <taxon>Tracheophyta</taxon>
        <taxon>Spermatophyta</taxon>
        <taxon>Magnoliopsida</taxon>
        <taxon>eudicotyledons</taxon>
        <taxon>Gunneridae</taxon>
        <taxon>Pentapetalae</taxon>
        <taxon>rosids</taxon>
        <taxon>fabids</taxon>
        <taxon>Fabales</taxon>
        <taxon>Fabaceae</taxon>
        <taxon>Papilionoideae</taxon>
        <taxon>50 kb inversion clade</taxon>
        <taxon>NPAAA clade</taxon>
        <taxon>Hologalegina</taxon>
        <taxon>IRL clade</taxon>
        <taxon>Trifolieae</taxon>
        <taxon>Trifolium</taxon>
    </lineage>
</organism>